<evidence type="ECO:0000313" key="3">
    <source>
        <dbReference type="Proteomes" id="UP000001064"/>
    </source>
</evidence>
<gene>
    <name evidence="2" type="ORF">DICPUDRAFT_155479</name>
</gene>
<keyword evidence="3" id="KW-1185">Reference proteome</keyword>
<dbReference type="Pfam" id="PF13768">
    <property type="entry name" value="VWA_3"/>
    <property type="match status" value="1"/>
</dbReference>
<sequence length="388" mass="43200">MIATCILLMGKPILKTAKVIFRYIYNSLFSISLKSSKQAKPFTVFPFHKDLVCIVKIPDSSAKKEYRISSNGFDFSDLDDGEYNVNFIFKEGLSKAISLKKTKIIIENGEYKTDFIDLSASIVSLSFNAYDKPVQNSKLTGTVQIEGESEKLNLNSITDSKGCYDTVLPKCKVEVEVKGVIDGKPVCINESYNIEESKPASNIEEAKTIRPKSFNKSVKCENYNISTAGKKVVYLCDISGSMDTSDNGVSRIVTLKKNIKKIIEENKNSFSVAAWNTSTSFSIGKEWLNKQNEAKNKTLLINWIDSLKAAGGTDMKQAIVAGISQFRDADEFVVLCDGDITPFDMASWSTFYRDNSKYMFSFVGIGNSSDEQMKEMSQIGNGQYTNAF</sequence>
<feature type="domain" description="VWFA" evidence="1">
    <location>
        <begin position="231"/>
        <end position="388"/>
    </location>
</feature>
<dbReference type="SUPFAM" id="SSF53300">
    <property type="entry name" value="vWA-like"/>
    <property type="match status" value="1"/>
</dbReference>
<dbReference type="GeneID" id="10508794"/>
<protein>
    <recommendedName>
        <fullName evidence="1">VWFA domain-containing protein</fullName>
    </recommendedName>
</protein>
<dbReference type="VEuPathDB" id="AmoebaDB:DICPUDRAFT_155479"/>
<dbReference type="InterPro" id="IPR002035">
    <property type="entry name" value="VWF_A"/>
</dbReference>
<reference evidence="3" key="1">
    <citation type="journal article" date="2011" name="Genome Biol.">
        <title>Comparative genomics of the social amoebae Dictyostelium discoideum and Dictyostelium purpureum.</title>
        <authorList>
            <consortium name="US DOE Joint Genome Institute (JGI-PGF)"/>
            <person name="Sucgang R."/>
            <person name="Kuo A."/>
            <person name="Tian X."/>
            <person name="Salerno W."/>
            <person name="Parikh A."/>
            <person name="Feasley C.L."/>
            <person name="Dalin E."/>
            <person name="Tu H."/>
            <person name="Huang E."/>
            <person name="Barry K."/>
            <person name="Lindquist E."/>
            <person name="Shapiro H."/>
            <person name="Bruce D."/>
            <person name="Schmutz J."/>
            <person name="Salamov A."/>
            <person name="Fey P."/>
            <person name="Gaudet P."/>
            <person name="Anjard C."/>
            <person name="Babu M.M."/>
            <person name="Basu S."/>
            <person name="Bushmanova Y."/>
            <person name="van der Wel H."/>
            <person name="Katoh-Kurasawa M."/>
            <person name="Dinh C."/>
            <person name="Coutinho P.M."/>
            <person name="Saito T."/>
            <person name="Elias M."/>
            <person name="Schaap P."/>
            <person name="Kay R.R."/>
            <person name="Henrissat B."/>
            <person name="Eichinger L."/>
            <person name="Rivero F."/>
            <person name="Putnam N.H."/>
            <person name="West C.M."/>
            <person name="Loomis W.F."/>
            <person name="Chisholm R.L."/>
            <person name="Shaulsky G."/>
            <person name="Strassmann J.E."/>
            <person name="Queller D.C."/>
            <person name="Kuspa A."/>
            <person name="Grigoriev I.V."/>
        </authorList>
    </citation>
    <scope>NUCLEOTIDE SEQUENCE [LARGE SCALE GENOMIC DNA]</scope>
    <source>
        <strain evidence="3">QSDP1</strain>
    </source>
</reference>
<dbReference type="Gene3D" id="3.40.50.410">
    <property type="entry name" value="von Willebrand factor, type A domain"/>
    <property type="match status" value="1"/>
</dbReference>
<dbReference type="KEGG" id="dpp:DICPUDRAFT_155479"/>
<proteinExistence type="predicted"/>
<dbReference type="OMA" id="CINESYN"/>
<dbReference type="EMBL" id="GL871188">
    <property type="protein sequence ID" value="EGC32531.1"/>
    <property type="molecule type" value="Genomic_DNA"/>
</dbReference>
<dbReference type="OrthoDB" id="10054811at2759"/>
<dbReference type="PROSITE" id="PS50234">
    <property type="entry name" value="VWFA"/>
    <property type="match status" value="1"/>
</dbReference>
<name>F0ZU43_DICPU</name>
<dbReference type="eggNOG" id="ENOG502RHFK">
    <property type="taxonomic scope" value="Eukaryota"/>
</dbReference>
<dbReference type="InterPro" id="IPR036465">
    <property type="entry name" value="vWFA_dom_sf"/>
</dbReference>
<dbReference type="RefSeq" id="XP_003290943.1">
    <property type="nucleotide sequence ID" value="XM_003290895.1"/>
</dbReference>
<dbReference type="AlphaFoldDB" id="F0ZU43"/>
<evidence type="ECO:0000313" key="2">
    <source>
        <dbReference type="EMBL" id="EGC32531.1"/>
    </source>
</evidence>
<organism evidence="2 3">
    <name type="scientific">Dictyostelium purpureum</name>
    <name type="common">Slime mold</name>
    <dbReference type="NCBI Taxonomy" id="5786"/>
    <lineage>
        <taxon>Eukaryota</taxon>
        <taxon>Amoebozoa</taxon>
        <taxon>Evosea</taxon>
        <taxon>Eumycetozoa</taxon>
        <taxon>Dictyostelia</taxon>
        <taxon>Dictyosteliales</taxon>
        <taxon>Dictyosteliaceae</taxon>
        <taxon>Dictyostelium</taxon>
    </lineage>
</organism>
<evidence type="ECO:0000259" key="1">
    <source>
        <dbReference type="PROSITE" id="PS50234"/>
    </source>
</evidence>
<dbReference type="InParanoid" id="F0ZU43"/>
<accession>F0ZU43</accession>
<dbReference type="FunCoup" id="F0ZU43">
    <property type="interactions" value="722"/>
</dbReference>
<dbReference type="Proteomes" id="UP000001064">
    <property type="component" value="Unassembled WGS sequence"/>
</dbReference>